<organism evidence="1 2">
    <name type="scientific">Tardiphaga alba</name>
    <dbReference type="NCBI Taxonomy" id="340268"/>
    <lineage>
        <taxon>Bacteria</taxon>
        <taxon>Pseudomonadati</taxon>
        <taxon>Pseudomonadota</taxon>
        <taxon>Alphaproteobacteria</taxon>
        <taxon>Hyphomicrobiales</taxon>
        <taxon>Nitrobacteraceae</taxon>
        <taxon>Tardiphaga</taxon>
    </lineage>
</organism>
<sequence>MIFPDSYIVDHFARLGYAVDCDQLAFTLETVDDFIEARDQRWHRPGHIARRDHSGLLVIEDAQPQALQPTRDIVVVSLGDARVVMGVLDRAGRNRFAHTM</sequence>
<dbReference type="Proteomes" id="UP000682843">
    <property type="component" value="Chromosome"/>
</dbReference>
<keyword evidence="2" id="KW-1185">Reference proteome</keyword>
<accession>A0ABX8AF04</accession>
<reference evidence="1 2" key="1">
    <citation type="submission" date="2019-02" db="EMBL/GenBank/DDBJ databases">
        <title>Emended description of the genus Rhodopseudomonas and description of Rhodopseudomonas albus sp. nov., a non-phototrophic, heavy-metal-tolerant bacterium isolated from garden soil.</title>
        <authorList>
            <person name="Bao Z."/>
            <person name="Cao W.W."/>
            <person name="Sato Y."/>
            <person name="Nishizawa T."/>
            <person name="Zhao J."/>
            <person name="Guo Y."/>
            <person name="Ohta H."/>
        </authorList>
    </citation>
    <scope>NUCLEOTIDE SEQUENCE [LARGE SCALE GENOMIC DNA]</scope>
    <source>
        <strain evidence="1 2">SK50-23</strain>
    </source>
</reference>
<evidence type="ECO:0008006" key="3">
    <source>
        <dbReference type="Google" id="ProtNLM"/>
    </source>
</evidence>
<dbReference type="EMBL" id="CP036498">
    <property type="protein sequence ID" value="QUS42344.1"/>
    <property type="molecule type" value="Genomic_DNA"/>
</dbReference>
<evidence type="ECO:0000313" key="1">
    <source>
        <dbReference type="EMBL" id="QUS42344.1"/>
    </source>
</evidence>
<gene>
    <name evidence="1" type="ORF">RPMA_09700</name>
</gene>
<evidence type="ECO:0000313" key="2">
    <source>
        <dbReference type="Proteomes" id="UP000682843"/>
    </source>
</evidence>
<proteinExistence type="predicted"/>
<name>A0ABX8AF04_9BRAD</name>
<protein>
    <recommendedName>
        <fullName evidence="3">RCK C-terminal domain-containing protein</fullName>
    </recommendedName>
</protein>